<proteinExistence type="predicted"/>
<feature type="domain" description="Helicase ATP-binding" evidence="6">
    <location>
        <begin position="17"/>
        <end position="181"/>
    </location>
</feature>
<dbReference type="InterPro" id="IPR049614">
    <property type="entry name" value="HrpB_DEXH"/>
</dbReference>
<dbReference type="PROSITE" id="PS51194">
    <property type="entry name" value="HELICASE_CTER"/>
    <property type="match status" value="1"/>
</dbReference>
<feature type="domain" description="Helicase C-terminal" evidence="7">
    <location>
        <begin position="207"/>
        <end position="372"/>
    </location>
</feature>
<dbReference type="SMART" id="SM00490">
    <property type="entry name" value="HELICc"/>
    <property type="match status" value="1"/>
</dbReference>
<dbReference type="RefSeq" id="WP_342849008.1">
    <property type="nucleotide sequence ID" value="NZ_JBBMQO010000008.1"/>
</dbReference>
<evidence type="ECO:0000259" key="6">
    <source>
        <dbReference type="PROSITE" id="PS51192"/>
    </source>
</evidence>
<keyword evidence="9" id="KW-1185">Reference proteome</keyword>
<comment type="caution">
    <text evidence="8">The sequence shown here is derived from an EMBL/GenBank/DDBJ whole genome shotgun (WGS) entry which is preliminary data.</text>
</comment>
<protein>
    <submittedName>
        <fullName evidence="8">ATP-dependent helicase HrpB</fullName>
        <ecNumber evidence="8">3.6.4.13</ecNumber>
    </submittedName>
</protein>
<evidence type="ECO:0000259" key="7">
    <source>
        <dbReference type="PROSITE" id="PS51194"/>
    </source>
</evidence>
<dbReference type="GO" id="GO:0016787">
    <property type="term" value="F:hydrolase activity"/>
    <property type="evidence" value="ECO:0007669"/>
    <property type="project" value="UniProtKB-KW"/>
</dbReference>
<dbReference type="Proteomes" id="UP001477870">
    <property type="component" value="Unassembled WGS sequence"/>
</dbReference>
<dbReference type="PANTHER" id="PTHR43519">
    <property type="entry name" value="ATP-DEPENDENT RNA HELICASE HRPB"/>
    <property type="match status" value="1"/>
</dbReference>
<evidence type="ECO:0000313" key="8">
    <source>
        <dbReference type="EMBL" id="MEM5502770.1"/>
    </source>
</evidence>
<dbReference type="NCBIfam" id="TIGR01970">
    <property type="entry name" value="DEAH_box_HrpB"/>
    <property type="match status" value="1"/>
</dbReference>
<gene>
    <name evidence="8" type="primary">hrpB</name>
    <name evidence="8" type="ORF">WNY59_14355</name>
</gene>
<dbReference type="InterPro" id="IPR013689">
    <property type="entry name" value="RNA_helicase_ATP-dep_HrpB_C"/>
</dbReference>
<dbReference type="InterPro" id="IPR001650">
    <property type="entry name" value="Helicase_C-like"/>
</dbReference>
<dbReference type="SUPFAM" id="SSF52540">
    <property type="entry name" value="P-loop containing nucleoside triphosphate hydrolases"/>
    <property type="match status" value="1"/>
</dbReference>
<name>A0ABU9T9G9_9HYPH</name>
<dbReference type="PANTHER" id="PTHR43519:SF1">
    <property type="entry name" value="ATP-DEPENDENT RNA HELICASE HRPB"/>
    <property type="match status" value="1"/>
</dbReference>
<dbReference type="Pfam" id="PF00271">
    <property type="entry name" value="Helicase_C"/>
    <property type="match status" value="1"/>
</dbReference>
<evidence type="ECO:0000256" key="2">
    <source>
        <dbReference type="ARBA" id="ARBA00022801"/>
    </source>
</evidence>
<dbReference type="InterPro" id="IPR010225">
    <property type="entry name" value="HrpB"/>
</dbReference>
<organism evidence="8 9">
    <name type="scientific">Ahrensia kielensis</name>
    <dbReference type="NCBI Taxonomy" id="76980"/>
    <lineage>
        <taxon>Bacteria</taxon>
        <taxon>Pseudomonadati</taxon>
        <taxon>Pseudomonadota</taxon>
        <taxon>Alphaproteobacteria</taxon>
        <taxon>Hyphomicrobiales</taxon>
        <taxon>Ahrensiaceae</taxon>
        <taxon>Ahrensia</taxon>
    </lineage>
</organism>
<dbReference type="SMART" id="SM00487">
    <property type="entry name" value="DEXDc"/>
    <property type="match status" value="1"/>
</dbReference>
<evidence type="ECO:0000256" key="1">
    <source>
        <dbReference type="ARBA" id="ARBA00022741"/>
    </source>
</evidence>
<dbReference type="Gene3D" id="1.20.120.1080">
    <property type="match status" value="1"/>
</dbReference>
<dbReference type="GO" id="GO:0003724">
    <property type="term" value="F:RNA helicase activity"/>
    <property type="evidence" value="ECO:0007669"/>
    <property type="project" value="UniProtKB-EC"/>
</dbReference>
<dbReference type="InterPro" id="IPR014001">
    <property type="entry name" value="Helicase_ATP-bd"/>
</dbReference>
<evidence type="ECO:0000313" key="9">
    <source>
        <dbReference type="Proteomes" id="UP001477870"/>
    </source>
</evidence>
<dbReference type="InterPro" id="IPR027417">
    <property type="entry name" value="P-loop_NTPase"/>
</dbReference>
<keyword evidence="4" id="KW-0067">ATP-binding</keyword>
<dbReference type="SMART" id="SM00847">
    <property type="entry name" value="HA2"/>
    <property type="match status" value="1"/>
</dbReference>
<dbReference type="EMBL" id="JBBMQO010000008">
    <property type="protein sequence ID" value="MEM5502770.1"/>
    <property type="molecule type" value="Genomic_DNA"/>
</dbReference>
<dbReference type="InterPro" id="IPR011545">
    <property type="entry name" value="DEAD/DEAH_box_helicase_dom"/>
</dbReference>
<dbReference type="EC" id="3.6.4.13" evidence="8"/>
<keyword evidence="2 8" id="KW-0378">Hydrolase</keyword>
<sequence length="819" mass="89352">MMKFDDLPVLDVLPEIKNALGNQRSAILIAPPGAGKTTAVPLQLLGEEWLANNKIIMLEPRRLAARTAARRMASSLGEPVGKTVGYRMRFDTKVSAETKIEIVTEGVFQRMIVDDPELGGIGCVIFDEFHERSLDADFGLALTLDVMEALRDDLRLLIMSATLDGARVSTFLKAAPVIESKGRMHPVDIQYLPRRADQRIEDAMAAAIRKNLMEEEGSILAFLPGQAEIRRTAERLEGKLPANAFVAPLYGAMDIRDQDLAVEPPPAGKRKIVLATSLAESSITIDGVRIVVDSGLARLPSFEANLGISRLETKRASKASVTQRAGRAGRTAPGVSVRLWQEEQTAALPDFELPEIMQADLSSLLLDCASWGASGPSALQFLDQPPQAHINEARKLLVELGALDSSGAITPKGKIIGALGLQPRLAAMIAAGTSQKDCERRAMLGLLISERGLGGNHVDLASRFERIWHDGSPRARSANHMAINMAKQVKVIAKGDEVSVGLMLCDAFPDRLARQRDNQAGSYILANGRGVMIEETEALASHRFLVVSDMIGSATNARIVSGAAIEESDVLERFADQIIERDSFTFDKSSLRLKGQRTRQLGAITLSAAQVAVQPSDAATGALIAAVRRYGLNILPWNKASTMLRARLAWLHVHQKDWPSVSDDALCDALEEWLAPFLVGKTKLTELSDNDIVNGLMSLVPYQLHAQLDQLAPTHYVVPTGSKIPLTYNADGAAPVLSVRVQELFGLATHPSICDRKVPLTIEMLSPAHRPIQLTQDLPGFWSGSWRDMRADMRGRYPRHEWPEDPAQAAPTRRAKPRK</sequence>
<reference evidence="8 9" key="1">
    <citation type="submission" date="2024-03" db="EMBL/GenBank/DDBJ databases">
        <title>Community enrichment and isolation of bacterial strains for fucoidan degradation.</title>
        <authorList>
            <person name="Sichert A."/>
        </authorList>
    </citation>
    <scope>NUCLEOTIDE SEQUENCE [LARGE SCALE GENOMIC DNA]</scope>
    <source>
        <strain evidence="8 9">AS62</strain>
    </source>
</reference>
<dbReference type="PIRSF" id="PIRSF005496">
    <property type="entry name" value="ATP_hel_hrpB"/>
    <property type="match status" value="1"/>
</dbReference>
<dbReference type="CDD" id="cd18791">
    <property type="entry name" value="SF2_C_RHA"/>
    <property type="match status" value="1"/>
</dbReference>
<dbReference type="InterPro" id="IPR007502">
    <property type="entry name" value="Helicase-assoc_dom"/>
</dbReference>
<dbReference type="Pfam" id="PF08482">
    <property type="entry name" value="HrpB_C"/>
    <property type="match status" value="1"/>
</dbReference>
<evidence type="ECO:0000256" key="4">
    <source>
        <dbReference type="ARBA" id="ARBA00022840"/>
    </source>
</evidence>
<evidence type="ECO:0000256" key="3">
    <source>
        <dbReference type="ARBA" id="ARBA00022806"/>
    </source>
</evidence>
<keyword evidence="3 8" id="KW-0347">Helicase</keyword>
<evidence type="ECO:0000256" key="5">
    <source>
        <dbReference type="SAM" id="MobiDB-lite"/>
    </source>
</evidence>
<accession>A0ABU9T9G9</accession>
<dbReference type="Pfam" id="PF00270">
    <property type="entry name" value="DEAD"/>
    <property type="match status" value="1"/>
</dbReference>
<feature type="region of interest" description="Disordered" evidence="5">
    <location>
        <begin position="797"/>
        <end position="819"/>
    </location>
</feature>
<dbReference type="PROSITE" id="PS51192">
    <property type="entry name" value="HELICASE_ATP_BIND_1"/>
    <property type="match status" value="1"/>
</dbReference>
<keyword evidence="1" id="KW-0547">Nucleotide-binding</keyword>
<dbReference type="CDD" id="cd17990">
    <property type="entry name" value="DEXHc_HrpB"/>
    <property type="match status" value="1"/>
</dbReference>
<dbReference type="Gene3D" id="3.40.50.300">
    <property type="entry name" value="P-loop containing nucleotide triphosphate hydrolases"/>
    <property type="match status" value="2"/>
</dbReference>